<accession>A0A0H2U903</accession>
<feature type="region of interest" description="Disordered" evidence="1">
    <location>
        <begin position="145"/>
        <end position="224"/>
    </location>
</feature>
<dbReference type="OrthoDB" id="10601286at2759"/>
<dbReference type="AlphaFoldDB" id="A0A0H2U903"/>
<protein>
    <submittedName>
        <fullName evidence="2">Uncharacterized protein</fullName>
    </submittedName>
</protein>
<dbReference type="VEuPathDB" id="FungiDB:MAPG_11343"/>
<organism evidence="2">
    <name type="scientific">Magnaporthiopsis poae (strain ATCC 64411 / 73-15)</name>
    <name type="common">Kentucky bluegrass fungus</name>
    <name type="synonym">Magnaporthe poae</name>
    <dbReference type="NCBI Taxonomy" id="644358"/>
    <lineage>
        <taxon>Eukaryota</taxon>
        <taxon>Fungi</taxon>
        <taxon>Dikarya</taxon>
        <taxon>Ascomycota</taxon>
        <taxon>Pezizomycotina</taxon>
        <taxon>Sordariomycetes</taxon>
        <taxon>Sordariomycetidae</taxon>
        <taxon>Magnaporthales</taxon>
        <taxon>Magnaporthaceae</taxon>
        <taxon>Magnaporthiopsis</taxon>
    </lineage>
</organism>
<reference evidence="2" key="2">
    <citation type="submission" date="2011-03" db="EMBL/GenBank/DDBJ databases">
        <title>Annotation of Magnaporthe poae ATCC 64411.</title>
        <authorList>
            <person name="Ma L.-J."/>
            <person name="Dead R."/>
            <person name="Young S.K."/>
            <person name="Zeng Q."/>
            <person name="Gargeya S."/>
            <person name="Fitzgerald M."/>
            <person name="Haas B."/>
            <person name="Abouelleil A."/>
            <person name="Alvarado L."/>
            <person name="Arachchi H.M."/>
            <person name="Berlin A."/>
            <person name="Brown A."/>
            <person name="Chapman S.B."/>
            <person name="Chen Z."/>
            <person name="Dunbar C."/>
            <person name="Freedman E."/>
            <person name="Gearin G."/>
            <person name="Gellesch M."/>
            <person name="Goldberg J."/>
            <person name="Griggs A."/>
            <person name="Gujja S."/>
            <person name="Heiman D."/>
            <person name="Howarth C."/>
            <person name="Larson L."/>
            <person name="Lui A."/>
            <person name="MacDonald P.J.P."/>
            <person name="Mehta T."/>
            <person name="Montmayeur A."/>
            <person name="Murphy C."/>
            <person name="Neiman D."/>
            <person name="Pearson M."/>
            <person name="Priest M."/>
            <person name="Roberts A."/>
            <person name="Saif S."/>
            <person name="Shea T."/>
            <person name="Shenoy N."/>
            <person name="Sisk P."/>
            <person name="Stolte C."/>
            <person name="Sykes S."/>
            <person name="Yandava C."/>
            <person name="Wortman J."/>
            <person name="Nusbaum C."/>
            <person name="Birren B."/>
        </authorList>
    </citation>
    <scope>NUCLEOTIDE SEQUENCE</scope>
    <source>
        <strain evidence="2">ATCC 64411</strain>
    </source>
</reference>
<sequence>MLERSIEALYKATWSNTAAHRLAALVIATRPNLPPKKSFLLPATNQRPGKRTSRQTSEVVQLKRDSTTATTASVEMDVHDVIARQLEKLHKKQVEEATARFETAMAALGAVKEALTPLQSPPQRRAGEALWHKMRWALAASVLGRSWDGEPPPPPTPRAATPTKPNDGAGKPGPKKLTNGKGKAVTTAKPAGKKPSNGRGKAAATAKPAKKSCCAPRTPAQVGP</sequence>
<evidence type="ECO:0000313" key="2">
    <source>
        <dbReference type="EMBL" id="KLU92397.1"/>
    </source>
</evidence>
<feature type="non-terminal residue" evidence="2">
    <location>
        <position position="224"/>
    </location>
</feature>
<gene>
    <name evidence="2" type="ORF">MAPG_11343</name>
</gene>
<feature type="compositionally biased region" description="Low complexity" evidence="1">
    <location>
        <begin position="201"/>
        <end position="216"/>
    </location>
</feature>
<dbReference type="EMBL" id="GL876980">
    <property type="protein sequence ID" value="KLU92397.1"/>
    <property type="molecule type" value="Genomic_DNA"/>
</dbReference>
<reference evidence="2" key="1">
    <citation type="submission" date="2010-05" db="EMBL/GenBank/DDBJ databases">
        <title>The Genome Sequence of Magnaporthe poae strain ATCC 64411.</title>
        <authorList>
            <consortium name="The Broad Institute Genome Sequencing Platform"/>
            <consortium name="Broad Institute Genome Sequencing Center for Infectious Disease"/>
            <person name="Ma L.-J."/>
            <person name="Dead R."/>
            <person name="Young S."/>
            <person name="Zeng Q."/>
            <person name="Koehrsen M."/>
            <person name="Alvarado L."/>
            <person name="Berlin A."/>
            <person name="Chapman S.B."/>
            <person name="Chen Z."/>
            <person name="Freedman E."/>
            <person name="Gellesch M."/>
            <person name="Goldberg J."/>
            <person name="Griggs A."/>
            <person name="Gujja S."/>
            <person name="Heilman E.R."/>
            <person name="Heiman D."/>
            <person name="Hepburn T."/>
            <person name="Howarth C."/>
            <person name="Jen D."/>
            <person name="Larson L."/>
            <person name="Mehta T."/>
            <person name="Neiman D."/>
            <person name="Pearson M."/>
            <person name="Roberts A."/>
            <person name="Saif S."/>
            <person name="Shea T."/>
            <person name="Shenoy N."/>
            <person name="Sisk P."/>
            <person name="Stolte C."/>
            <person name="Sykes S."/>
            <person name="Walk T."/>
            <person name="White J."/>
            <person name="Yandava C."/>
            <person name="Haas B."/>
            <person name="Nusbaum C."/>
            <person name="Birren B."/>
        </authorList>
    </citation>
    <scope>NUCLEOTIDE SEQUENCE</scope>
    <source>
        <strain evidence="2">ATCC 64411</strain>
    </source>
</reference>
<proteinExistence type="predicted"/>
<evidence type="ECO:0000256" key="1">
    <source>
        <dbReference type="SAM" id="MobiDB-lite"/>
    </source>
</evidence>
<feature type="region of interest" description="Disordered" evidence="1">
    <location>
        <begin position="37"/>
        <end position="57"/>
    </location>
</feature>
<name>A0A0H2U903_MAGP6</name>